<organism evidence="1">
    <name type="scientific">uncultured Rubrobacteraceae bacterium</name>
    <dbReference type="NCBI Taxonomy" id="349277"/>
    <lineage>
        <taxon>Bacteria</taxon>
        <taxon>Bacillati</taxon>
        <taxon>Actinomycetota</taxon>
        <taxon>Rubrobacteria</taxon>
        <taxon>Rubrobacterales</taxon>
        <taxon>Rubrobacteraceae</taxon>
        <taxon>environmental samples</taxon>
    </lineage>
</organism>
<name>A0A6J4QTR4_9ACTN</name>
<dbReference type="AlphaFoldDB" id="A0A6J4QTR4"/>
<accession>A0A6J4QTR4</accession>
<proteinExistence type="predicted"/>
<sequence>MASGCGGRLDYDTAHREDRQVLGEPQVDPFLQDFFEFLAALLAGIGVGPDALEPRDFPYQVPSSSTSYLASCIAASM</sequence>
<evidence type="ECO:0000313" key="1">
    <source>
        <dbReference type="EMBL" id="CAA9453358.1"/>
    </source>
</evidence>
<protein>
    <submittedName>
        <fullName evidence="1">Uncharacterized protein</fullName>
    </submittedName>
</protein>
<reference evidence="1" key="1">
    <citation type="submission" date="2020-02" db="EMBL/GenBank/DDBJ databases">
        <authorList>
            <person name="Meier V. D."/>
        </authorList>
    </citation>
    <scope>NUCLEOTIDE SEQUENCE</scope>
    <source>
        <strain evidence="1">AVDCRST_MAG28</strain>
    </source>
</reference>
<dbReference type="EMBL" id="CADCVE010000037">
    <property type="protein sequence ID" value="CAA9453358.1"/>
    <property type="molecule type" value="Genomic_DNA"/>
</dbReference>
<gene>
    <name evidence="1" type="ORF">AVDCRST_MAG28-2049</name>
</gene>